<reference evidence="5 6" key="1">
    <citation type="submission" date="2020-08" db="EMBL/GenBank/DDBJ databases">
        <title>Genomic Encyclopedia of Type Strains, Phase IV (KMG-IV): sequencing the most valuable type-strain genomes for metagenomic binning, comparative biology and taxonomic classification.</title>
        <authorList>
            <person name="Goeker M."/>
        </authorList>
    </citation>
    <scope>NUCLEOTIDE SEQUENCE [LARGE SCALE GENOMIC DNA]</scope>
    <source>
        <strain evidence="5 6">DSM 23958</strain>
    </source>
</reference>
<dbReference type="AlphaFoldDB" id="A0A840S3K4"/>
<dbReference type="SUPFAM" id="SSF55073">
    <property type="entry name" value="Nucleotide cyclase"/>
    <property type="match status" value="1"/>
</dbReference>
<dbReference type="EC" id="2.7.7.65" evidence="1"/>
<keyword evidence="3" id="KW-0175">Coiled coil</keyword>
<dbReference type="SMART" id="SM00267">
    <property type="entry name" value="GGDEF"/>
    <property type="match status" value="1"/>
</dbReference>
<dbReference type="PANTHER" id="PTHR45138:SF9">
    <property type="entry name" value="DIGUANYLATE CYCLASE DGCM-RELATED"/>
    <property type="match status" value="1"/>
</dbReference>
<accession>A0A840S3K4</accession>
<dbReference type="GO" id="GO:0005886">
    <property type="term" value="C:plasma membrane"/>
    <property type="evidence" value="ECO:0007669"/>
    <property type="project" value="TreeGrafter"/>
</dbReference>
<dbReference type="GO" id="GO:0052621">
    <property type="term" value="F:diguanylate cyclase activity"/>
    <property type="evidence" value="ECO:0007669"/>
    <property type="project" value="UniProtKB-EC"/>
</dbReference>
<feature type="domain" description="GGDEF" evidence="4">
    <location>
        <begin position="457"/>
        <end position="592"/>
    </location>
</feature>
<dbReference type="CDD" id="cd01949">
    <property type="entry name" value="GGDEF"/>
    <property type="match status" value="1"/>
</dbReference>
<organism evidence="5 6">
    <name type="scientific">Inhella inkyongensis</name>
    <dbReference type="NCBI Taxonomy" id="392593"/>
    <lineage>
        <taxon>Bacteria</taxon>
        <taxon>Pseudomonadati</taxon>
        <taxon>Pseudomonadota</taxon>
        <taxon>Betaproteobacteria</taxon>
        <taxon>Burkholderiales</taxon>
        <taxon>Sphaerotilaceae</taxon>
        <taxon>Inhella</taxon>
    </lineage>
</organism>
<evidence type="ECO:0000256" key="3">
    <source>
        <dbReference type="SAM" id="Coils"/>
    </source>
</evidence>
<gene>
    <name evidence="5" type="ORF">HNQ51_000402</name>
</gene>
<feature type="coiled-coil region" evidence="3">
    <location>
        <begin position="371"/>
        <end position="429"/>
    </location>
</feature>
<evidence type="ECO:0000313" key="6">
    <source>
        <dbReference type="Proteomes" id="UP000554837"/>
    </source>
</evidence>
<comment type="caution">
    <text evidence="5">The sequence shown here is derived from an EMBL/GenBank/DDBJ whole genome shotgun (WGS) entry which is preliminary data.</text>
</comment>
<evidence type="ECO:0000259" key="4">
    <source>
        <dbReference type="PROSITE" id="PS50887"/>
    </source>
</evidence>
<comment type="catalytic activity">
    <reaction evidence="2">
        <text>2 GTP = 3',3'-c-di-GMP + 2 diphosphate</text>
        <dbReference type="Rhea" id="RHEA:24898"/>
        <dbReference type="ChEBI" id="CHEBI:33019"/>
        <dbReference type="ChEBI" id="CHEBI:37565"/>
        <dbReference type="ChEBI" id="CHEBI:58805"/>
        <dbReference type="EC" id="2.7.7.65"/>
    </reaction>
</comment>
<evidence type="ECO:0000256" key="1">
    <source>
        <dbReference type="ARBA" id="ARBA00012528"/>
    </source>
</evidence>
<dbReference type="GO" id="GO:1902201">
    <property type="term" value="P:negative regulation of bacterial-type flagellum-dependent cell motility"/>
    <property type="evidence" value="ECO:0007669"/>
    <property type="project" value="TreeGrafter"/>
</dbReference>
<dbReference type="InterPro" id="IPR000160">
    <property type="entry name" value="GGDEF_dom"/>
</dbReference>
<dbReference type="FunFam" id="3.30.70.270:FF:000001">
    <property type="entry name" value="Diguanylate cyclase domain protein"/>
    <property type="match status" value="1"/>
</dbReference>
<dbReference type="InterPro" id="IPR029787">
    <property type="entry name" value="Nucleotide_cyclase"/>
</dbReference>
<dbReference type="NCBIfam" id="TIGR00254">
    <property type="entry name" value="GGDEF"/>
    <property type="match status" value="1"/>
</dbReference>
<name>A0A840S3K4_9BURK</name>
<dbReference type="OrthoDB" id="23692at2"/>
<dbReference type="GO" id="GO:0043709">
    <property type="term" value="P:cell adhesion involved in single-species biofilm formation"/>
    <property type="evidence" value="ECO:0007669"/>
    <property type="project" value="TreeGrafter"/>
</dbReference>
<dbReference type="Proteomes" id="UP000554837">
    <property type="component" value="Unassembled WGS sequence"/>
</dbReference>
<dbReference type="InterPro" id="IPR011990">
    <property type="entry name" value="TPR-like_helical_dom_sf"/>
</dbReference>
<keyword evidence="6" id="KW-1185">Reference proteome</keyword>
<dbReference type="RefSeq" id="WP_138857812.1">
    <property type="nucleotide sequence ID" value="NZ_CP040709.1"/>
</dbReference>
<protein>
    <recommendedName>
        <fullName evidence="1">diguanylate cyclase</fullName>
        <ecNumber evidence="1">2.7.7.65</ecNumber>
    </recommendedName>
</protein>
<dbReference type="Pfam" id="PF00990">
    <property type="entry name" value="GGDEF"/>
    <property type="match status" value="1"/>
</dbReference>
<dbReference type="PANTHER" id="PTHR45138">
    <property type="entry name" value="REGULATORY COMPONENTS OF SENSORY TRANSDUCTION SYSTEM"/>
    <property type="match status" value="1"/>
</dbReference>
<dbReference type="InterPro" id="IPR050469">
    <property type="entry name" value="Diguanylate_Cyclase"/>
</dbReference>
<dbReference type="PROSITE" id="PS50887">
    <property type="entry name" value="GGDEF"/>
    <property type="match status" value="1"/>
</dbReference>
<proteinExistence type="predicted"/>
<evidence type="ECO:0000313" key="5">
    <source>
        <dbReference type="EMBL" id="MBB5203109.1"/>
    </source>
</evidence>
<sequence>MLKSTPALALARRAWRQLHADAGLSLNLSERALLRARADQDAPAQAWALLAQGFHRLYFAAPAQAEQVLGQAAQAFAAQQERAGEVLALAGCARALWRQGRVQQAQALLMPLRDEGLQLLRNEQRGVLLNAIAGCYSAQGQSEQAFAYMYQALRDAGPKRGQGFDTALHCNLSHELIELGDFHEALRQVERGLERMVGVAHGRMHTVLLVNRVIALTELGRASEALPDIQAIGAAANDPSGRGLVPMHFEALALGALRAGNSALAQALMARVDPAQQLPDDRVELALGRALAAKLAGDPAHGLRELGAVAGQLDAEGDERPSLRMRCNHAALEAELQEALGDAPAALRALHWAQGLQAERARLASAARYQAAMLQTELLALQQRLEDQESKRLAAERARTLLAEANERLSRKMAEVEALQAQLRAQATQDVLTGLANRRQLNDSLPALLAMALREGSPLAVVVIDLDHFKRVNDEHGHPVGDQILAGLGQLLRAHLRRSDQAFRYGGEEFCLLMPGTSAADAQLKVQQLLAAWKQQVFALDDGGQLVGLSFSAGVTDSTLTAPSPSALLRGADQLLLLAKRAQRGSVLVPGAATFAGEGLQDPVQPAFAREPAGS</sequence>
<dbReference type="Gene3D" id="3.30.70.270">
    <property type="match status" value="1"/>
</dbReference>
<dbReference type="Gene3D" id="1.25.40.10">
    <property type="entry name" value="Tetratricopeptide repeat domain"/>
    <property type="match status" value="1"/>
</dbReference>
<dbReference type="EMBL" id="JACHHO010000001">
    <property type="protein sequence ID" value="MBB5203109.1"/>
    <property type="molecule type" value="Genomic_DNA"/>
</dbReference>
<dbReference type="InterPro" id="IPR043128">
    <property type="entry name" value="Rev_trsase/Diguanyl_cyclase"/>
</dbReference>
<dbReference type="SUPFAM" id="SSF48452">
    <property type="entry name" value="TPR-like"/>
    <property type="match status" value="1"/>
</dbReference>
<evidence type="ECO:0000256" key="2">
    <source>
        <dbReference type="ARBA" id="ARBA00034247"/>
    </source>
</evidence>